<feature type="domain" description="Dystroglycan-type cadherin-like" evidence="3">
    <location>
        <begin position="1850"/>
        <end position="1942"/>
    </location>
</feature>
<feature type="domain" description="Dystroglycan-type cadherin-like" evidence="3">
    <location>
        <begin position="1755"/>
        <end position="1849"/>
    </location>
</feature>
<dbReference type="NCBIfam" id="NF038112">
    <property type="entry name" value="myxo_dep_M36"/>
    <property type="match status" value="1"/>
</dbReference>
<dbReference type="Proteomes" id="UP001221838">
    <property type="component" value="Unassembled WGS sequence"/>
</dbReference>
<protein>
    <submittedName>
        <fullName evidence="4">Myxosortase-dependent M36 family metallopeptidase</fullName>
    </submittedName>
</protein>
<dbReference type="SUPFAM" id="SSF49299">
    <property type="entry name" value="PKD domain"/>
    <property type="match status" value="4"/>
</dbReference>
<dbReference type="NCBIfam" id="TIGR03382">
    <property type="entry name" value="GC_trans_RRR"/>
    <property type="match status" value="1"/>
</dbReference>
<feature type="domain" description="Dystroglycan-type cadherin-like" evidence="3">
    <location>
        <begin position="1192"/>
        <end position="1285"/>
    </location>
</feature>
<dbReference type="Gene3D" id="3.50.30.30">
    <property type="match status" value="1"/>
</dbReference>
<feature type="domain" description="PKD/Chitinase" evidence="2">
    <location>
        <begin position="1474"/>
        <end position="1563"/>
    </location>
</feature>
<evidence type="ECO:0000313" key="5">
    <source>
        <dbReference type="Proteomes" id="UP001221838"/>
    </source>
</evidence>
<dbReference type="InterPro" id="IPR029865">
    <property type="entry name" value="KIAA0319-like"/>
</dbReference>
<keyword evidence="5" id="KW-1185">Reference proteome</keyword>
<dbReference type="PANTHER" id="PTHR46182:SF2">
    <property type="entry name" value="FI19480P1"/>
    <property type="match status" value="1"/>
</dbReference>
<feature type="domain" description="Dystroglycan-type cadherin-like" evidence="3">
    <location>
        <begin position="1286"/>
        <end position="1379"/>
    </location>
</feature>
<name>A0ABT5DB40_9BACT</name>
<dbReference type="Gene3D" id="3.10.170.10">
    <property type="match status" value="1"/>
</dbReference>
<organism evidence="4 5">
    <name type="scientific">Stigmatella ashevillensis</name>
    <dbReference type="NCBI Taxonomy" id="2995309"/>
    <lineage>
        <taxon>Bacteria</taxon>
        <taxon>Pseudomonadati</taxon>
        <taxon>Myxococcota</taxon>
        <taxon>Myxococcia</taxon>
        <taxon>Myxococcales</taxon>
        <taxon>Cystobacterineae</taxon>
        <taxon>Archangiaceae</taxon>
        <taxon>Stigmatella</taxon>
    </lineage>
</organism>
<dbReference type="InterPro" id="IPR024038">
    <property type="entry name" value="MYXO-CTERM"/>
</dbReference>
<feature type="domain" description="PKD/Chitinase" evidence="2">
    <location>
        <begin position="1380"/>
        <end position="1469"/>
    </location>
</feature>
<dbReference type="Pfam" id="PF02128">
    <property type="entry name" value="Peptidase_M36"/>
    <property type="match status" value="1"/>
</dbReference>
<evidence type="ECO:0000256" key="1">
    <source>
        <dbReference type="SAM" id="MobiDB-lite"/>
    </source>
</evidence>
<accession>A0ABT5DB40</accession>
<evidence type="ECO:0000313" key="4">
    <source>
        <dbReference type="EMBL" id="MDC0710330.1"/>
    </source>
</evidence>
<dbReference type="SUPFAM" id="SSF55486">
    <property type="entry name" value="Metalloproteases ('zincins'), catalytic domain"/>
    <property type="match status" value="1"/>
</dbReference>
<dbReference type="InterPro" id="IPR035986">
    <property type="entry name" value="PKD_dom_sf"/>
</dbReference>
<gene>
    <name evidence="4" type="ORF">POL68_17775</name>
</gene>
<feature type="domain" description="PKD/Chitinase" evidence="2">
    <location>
        <begin position="1661"/>
        <end position="1750"/>
    </location>
</feature>
<dbReference type="InterPro" id="IPR003137">
    <property type="entry name" value="PA_domain"/>
</dbReference>
<evidence type="ECO:0000259" key="2">
    <source>
        <dbReference type="SMART" id="SM00089"/>
    </source>
</evidence>
<dbReference type="InterPro" id="IPR017756">
    <property type="entry name" value="TM_Gly-Cys-Arg_CS"/>
</dbReference>
<dbReference type="InterPro" id="IPR013783">
    <property type="entry name" value="Ig-like_fold"/>
</dbReference>
<dbReference type="InterPro" id="IPR022409">
    <property type="entry name" value="PKD/Chitinase_dom"/>
</dbReference>
<dbReference type="NCBIfam" id="NF012211">
    <property type="entry name" value="tand_rpt_95"/>
    <property type="match status" value="1"/>
</dbReference>
<dbReference type="SUPFAM" id="SSF52025">
    <property type="entry name" value="PA domain"/>
    <property type="match status" value="1"/>
</dbReference>
<dbReference type="Gene3D" id="2.60.120.260">
    <property type="entry name" value="Galactose-binding domain-like"/>
    <property type="match status" value="1"/>
</dbReference>
<dbReference type="InterPro" id="IPR001842">
    <property type="entry name" value="Peptidase_M36"/>
</dbReference>
<dbReference type="InterPro" id="IPR006644">
    <property type="entry name" value="Cadg"/>
</dbReference>
<dbReference type="InterPro" id="IPR027268">
    <property type="entry name" value="Peptidase_M4/M1_CTD_sf"/>
</dbReference>
<proteinExistence type="predicted"/>
<feature type="domain" description="PKD/Chitinase" evidence="2">
    <location>
        <begin position="1850"/>
        <end position="1938"/>
    </location>
</feature>
<feature type="domain" description="PKD/Chitinase" evidence="2">
    <location>
        <begin position="1755"/>
        <end position="1845"/>
    </location>
</feature>
<feature type="domain" description="PKD/Chitinase" evidence="2">
    <location>
        <begin position="1943"/>
        <end position="2030"/>
    </location>
</feature>
<dbReference type="Gene3D" id="1.10.390.10">
    <property type="entry name" value="Neutral Protease Domain 2"/>
    <property type="match status" value="1"/>
</dbReference>
<feature type="domain" description="Dystroglycan-type cadherin-like" evidence="3">
    <location>
        <begin position="1661"/>
        <end position="1754"/>
    </location>
</feature>
<sequence>MKQWVSALSGLVLAVSGTAASGKDLPNIDVSAKGASAPRKDGRGLMQASGLRVSRLDSRTGTPAFLWGNRSAVDERLQSALRRMSPEQAARTHLGRIASLYNLSPEVATSAPASVQPLFSGRDAALVTFQQNVEGIEVFRSALTLALNDRHELISVSGAFSPHASAGTKARKMRFSLDAPRAISIAYEDLNGQAIDAISLEPMGQSQGPYRFYRFSSVASARYSAKLASPARVKKVFFPVAERLVPAWYVELNTGLVGNPDGDYYAYVVAADDGKLLFRNNLTVADSFSYRVWAQTTAPYLPDDGPQGTVGTPHPTGMPDGYQPPFAAPSLVTLQNSPFSRNDPWLPATATETVGNNVDAYADISGDDGLDDVDFRATVTAPKVFDRVYDVTQDPDASTNQQMAAVTQLFFANNFFHDWYYDSGFNEAAGNAQEDNFGRGGYASDVLLAEAQDSSGLNNANMATPADGASPRMQMFLFTPNTMNTLTVTAPASIAGQYAPGVADFGPTAFSTSGNVVLVQDGGGASPTDGCEVPFANAAAVAGNIALIDRGSCNFAVKAANAQAAGAIGVLIANNAAGPAPGLGGADPTITTPTLSVSQADGTTLKGALGSGPVSVVMFREAAVYRDGTLDNSIVAHEWGHYISNRLIADGNGLSNNQGRSLGEGWGDFHALLMTVRESDEALPGNEGFKGSYAEAGFVSGGGGNNGYYFGLRRYPYSTDFTRNPLTFKHIQAGVALPTTAPMNPDLVGLSNAEVHNSGEVWASMLWECYTSLLKDKSRLTFAQAQQRMKAYVVAGYKLTPAQPTFTDARDALLAAAYLGDVADFKLFHAAFARRGAGLRAQSPSAGSTTHAGVVESFVAGKDVELGGAEVIENVATCDEDGVLDNGETGVVRLTMYNTGNEPVSATTATVTSTDAGVTLANGGNVSFPTIAPFGSATVDVGVALNGPQEIRILTFFIAYRDAGQTIPGDRQAAFQVRANTDDAQNVSASDDFEANIGPWTVGRDPNLGNYYPWFRYEEAADEHFFYGVDAPETADIYLISPPLQVAASGNFSFTFDHRYAFEYLDYLGDLYFFDGGVVEISTDDGHTWADIGAQASPGYDVLIAEGGDNPIEGREAFGGVSEGYPAWITSTVSLGSSFAGQTVRIRFRIGTDLAVGSVGWDVNNVSVSGITNTPFSELVVEADQCTANAPPMANAGPDQTVTELTTVTLAGSGTDPDGDTLTYAWTQTAGPAVTLSSTTSATPTFTAPDVSANTAFTFRLTVSDGTLTASDTVTITVRNANQAPVANAGADQTMDERTTVTLNGSGTDANGDTLTYAWTQTAGPAVTLSSATAAKPTFTAPEVTANTALTFSLVVSDGTLTSAADTVTITVRNVNRAPVANAGADQTVTEGATVTLDGSGTDADGDTLTYAWTQTAGPTVTLSSATAAKPTFTAPEVTANTAVTFRLVVSDGTTASAADTVTITVSNANQAPVANAGADRPVTKLTTATLDGSGTDADGDTLTYAWTQTAGPTVTLSSATVAKPTFTVPDAADGTALTFSLVVNDGTTASAADTVTLTVRGVNQAPVANAGADQTVEERTTATLDGSGTDPDGDTLTYAWTQTAGPTVTLSSTTVAKPTFTTPEVTANTAFTFQLTVSDGELTHSDTVTITVGNVNRAPVANAGADQTVDERTTVTLNGSGTDADGDTLTYAWTQTAGPAVTLSSATAAKPTFTAPEVTANTAVTFSLVVSDGATASAADTVTITVRNVNRAPVANAGPDRQVTKLTTATLDGSASTDPDGDTLTYAWTQTAGPTVTLSSATAAKPTFTVPDVASGTALTFRLVVSDGTLTSAADTVTLTVRNANQAPVANAGADQTVTEGATVTLDGSGTDPDGDTLTYAWTQTAGPTVTLSSTTVAKPTFTAPDVSANTAFTFQLTVSDGELTHSDTVTITVSNVNQAPVASAGADQTVDEGATVTLDGSGTDADGDTLTYAWTQTAGPTVTLSSATAAKPTFTAPDVAADTAITFQLVVSDGSVSSEPSTVTITVRDVNRAPVADAGADQKVEEGSSVRLAGTATDPDGDALTYKWTQTAGPAVTISGDTTAGASFTAPDVDAETVFTFTFTVTDAKGLSSEDSISITVTPKNGDGGGDGGDDDDDGGCGCATDSGAGPIMPLLMLAMAFLGRRRLFAR</sequence>
<evidence type="ECO:0000259" key="3">
    <source>
        <dbReference type="SMART" id="SM00736"/>
    </source>
</evidence>
<dbReference type="Pfam" id="PF22352">
    <property type="entry name" value="K319L-like_PKD"/>
    <property type="match status" value="10"/>
</dbReference>
<feature type="domain" description="Dystroglycan-type cadherin-like" evidence="3">
    <location>
        <begin position="1380"/>
        <end position="1473"/>
    </location>
</feature>
<dbReference type="NCBIfam" id="TIGR03901">
    <property type="entry name" value="MYXO-CTERM"/>
    <property type="match status" value="1"/>
</dbReference>
<dbReference type="SMART" id="SM00736">
    <property type="entry name" value="CADG"/>
    <property type="match status" value="7"/>
</dbReference>
<feature type="domain" description="PKD/Chitinase" evidence="2">
    <location>
        <begin position="1568"/>
        <end position="1656"/>
    </location>
</feature>
<feature type="domain" description="PKD/Chitinase" evidence="2">
    <location>
        <begin position="1193"/>
        <end position="1281"/>
    </location>
</feature>
<dbReference type="SMART" id="SM00089">
    <property type="entry name" value="PKD"/>
    <property type="match status" value="10"/>
</dbReference>
<feature type="region of interest" description="Disordered" evidence="1">
    <location>
        <begin position="2120"/>
        <end position="2144"/>
    </location>
</feature>
<comment type="caution">
    <text evidence="4">The sequence shown here is derived from an EMBL/GenBank/DDBJ whole genome shotgun (WGS) entry which is preliminary data.</text>
</comment>
<dbReference type="EMBL" id="JAQNDM010000002">
    <property type="protein sequence ID" value="MDC0710330.1"/>
    <property type="molecule type" value="Genomic_DNA"/>
</dbReference>
<feature type="domain" description="PKD/Chitinase" evidence="2">
    <location>
        <begin position="2037"/>
        <end position="2126"/>
    </location>
</feature>
<reference evidence="4 5" key="1">
    <citation type="submission" date="2022-11" db="EMBL/GenBank/DDBJ databases">
        <title>Minimal conservation of predation-associated metabolite biosynthetic gene clusters underscores biosynthetic potential of Myxococcota including descriptions for ten novel species: Archangium lansinium sp. nov., Myxococcus landrumus sp. nov., Nannocystis bai.</title>
        <authorList>
            <person name="Ahearne A."/>
            <person name="Stevens C."/>
            <person name="Dowd S."/>
        </authorList>
    </citation>
    <scope>NUCLEOTIDE SEQUENCE [LARGE SCALE GENOMIC DNA]</scope>
    <source>
        <strain evidence="4 5">NCWAL01</strain>
    </source>
</reference>
<dbReference type="PANTHER" id="PTHR46182">
    <property type="entry name" value="FI19480P1"/>
    <property type="match status" value="1"/>
</dbReference>
<dbReference type="CDD" id="cd04818">
    <property type="entry name" value="PA_subtilisin_1"/>
    <property type="match status" value="1"/>
</dbReference>
<dbReference type="RefSeq" id="WP_272139688.1">
    <property type="nucleotide sequence ID" value="NZ_JAQNDM010000002.1"/>
</dbReference>
<dbReference type="Gene3D" id="2.60.40.10">
    <property type="entry name" value="Immunoglobulins"/>
    <property type="match status" value="10"/>
</dbReference>
<feature type="domain" description="Dystroglycan-type cadherin-like" evidence="3">
    <location>
        <begin position="1568"/>
        <end position="1660"/>
    </location>
</feature>
<dbReference type="InterPro" id="IPR046450">
    <property type="entry name" value="PA_dom_sf"/>
</dbReference>
<feature type="domain" description="PKD/Chitinase" evidence="2">
    <location>
        <begin position="1286"/>
        <end position="1375"/>
    </location>
</feature>
<dbReference type="Pfam" id="PF02225">
    <property type="entry name" value="PA"/>
    <property type="match status" value="1"/>
</dbReference>